<accession>A0ABY3NB60</accession>
<name>A0ABY3NB60_ELIMR</name>
<reference evidence="1 2" key="1">
    <citation type="submission" date="2019-07" db="EMBL/GenBank/DDBJ databases">
        <title>Genomic Encyclopedia of Archaeal and Bacterial Type Strains, Phase II (KMG-II): from individual species to whole genera.</title>
        <authorList>
            <person name="Goeker M."/>
        </authorList>
    </citation>
    <scope>NUCLEOTIDE SEQUENCE [LARGE SCALE GENOMIC DNA]</scope>
    <source>
        <strain evidence="1 2">DSM 14571</strain>
    </source>
</reference>
<evidence type="ECO:0000313" key="2">
    <source>
        <dbReference type="Proteomes" id="UP000324513"/>
    </source>
</evidence>
<organism evidence="1 2">
    <name type="scientific">Elizabethkingia miricola</name>
    <name type="common">Chryseobacterium miricola</name>
    <dbReference type="NCBI Taxonomy" id="172045"/>
    <lineage>
        <taxon>Bacteria</taxon>
        <taxon>Pseudomonadati</taxon>
        <taxon>Bacteroidota</taxon>
        <taxon>Flavobacteriia</taxon>
        <taxon>Flavobacteriales</taxon>
        <taxon>Weeksellaceae</taxon>
        <taxon>Elizabethkingia</taxon>
    </lineage>
</organism>
<sequence length="113" mass="13048">MDSGGFFYKIGTTLLIVCCFHTSFGQISPSRSKGEVFKNRPDSPSENLNYSGLVVVKKTMYGLVYEDKKLPQSVKDRIEKFFKRRLNGYTDLGSYGLRIWQRSGKWYIDNTEI</sequence>
<evidence type="ECO:0000313" key="1">
    <source>
        <dbReference type="EMBL" id="TYO84892.1"/>
    </source>
</evidence>
<dbReference type="RefSeq" id="WP_065081775.1">
    <property type="nucleotide sequence ID" value="NZ_FLSS01000004.1"/>
</dbReference>
<dbReference type="Proteomes" id="UP000324513">
    <property type="component" value="Unassembled WGS sequence"/>
</dbReference>
<protein>
    <submittedName>
        <fullName evidence="1">Uncharacterized protein</fullName>
    </submittedName>
</protein>
<comment type="caution">
    <text evidence="1">The sequence shown here is derived from an EMBL/GenBank/DDBJ whole genome shotgun (WGS) entry which is preliminary data.</text>
</comment>
<gene>
    <name evidence="1" type="ORF">LX74_03697</name>
</gene>
<dbReference type="EMBL" id="VNHK01000017">
    <property type="protein sequence ID" value="TYO84892.1"/>
    <property type="molecule type" value="Genomic_DNA"/>
</dbReference>
<proteinExistence type="predicted"/>
<keyword evidence="2" id="KW-1185">Reference proteome</keyword>